<dbReference type="Proteomes" id="UP000076744">
    <property type="component" value="Unassembled WGS sequence"/>
</dbReference>
<dbReference type="CDD" id="cd04077">
    <property type="entry name" value="Peptidases_S8_PCSK9_ProteinaseK_like"/>
    <property type="match status" value="1"/>
</dbReference>
<dbReference type="RefSeq" id="XP_018700296.1">
    <property type="nucleotide sequence ID" value="XM_018852567.1"/>
</dbReference>
<dbReference type="InterPro" id="IPR023827">
    <property type="entry name" value="Peptidase_S8_Asp-AS"/>
</dbReference>
<feature type="active site" description="Charge relay system" evidence="5">
    <location>
        <position position="87"/>
    </location>
</feature>
<comment type="caution">
    <text evidence="9">The sequence shown here is derived from an EMBL/GenBank/DDBJ whole genome shotgun (WGS) entry which is preliminary data.</text>
</comment>
<dbReference type="GO" id="GO:0004252">
    <property type="term" value="F:serine-type endopeptidase activity"/>
    <property type="evidence" value="ECO:0007669"/>
    <property type="project" value="UniProtKB-UniRule"/>
</dbReference>
<evidence type="ECO:0000313" key="10">
    <source>
        <dbReference type="Proteomes" id="UP000076744"/>
    </source>
</evidence>
<sequence length="300" mass="33023">MKISALKAPWNLRAISHRSLPKFPSLDIFRNFKYYYQSWTNGKTYYAYVIDSGVRVSHKEFEGCTENLWTAFKTPDGKDDFEDQNGHGTLVAGIIASKTYGVAKSAKVISLRALDAKNQGRKSISIKTMEQAIADIAKHERHNNAVINMSLGGECSRAQNEVINRAFLRRSPSFKNGAGILFVTASGNENVDASTYSPASAHEAITVGTIDKRWKSIFSLLGRTGTSMAAPHVAAVALNAMAVSSKMSTQVRHFLTETGTKDKITGDLRKSPNVLVNNNNGKQESCARKDPRNEKEDDEC</sequence>
<dbReference type="OrthoDB" id="206201at2759"/>
<dbReference type="SUPFAM" id="SSF52743">
    <property type="entry name" value="Subtilisin-like"/>
    <property type="match status" value="1"/>
</dbReference>
<dbReference type="PROSITE" id="PS00137">
    <property type="entry name" value="SUBTILASE_HIS"/>
    <property type="match status" value="1"/>
</dbReference>
<proteinExistence type="inferred from homology"/>
<keyword evidence="10" id="KW-1185">Reference proteome</keyword>
<keyword evidence="4 5" id="KW-0720">Serine protease</keyword>
<dbReference type="GO" id="GO:0006508">
    <property type="term" value="P:proteolysis"/>
    <property type="evidence" value="ECO:0007669"/>
    <property type="project" value="UniProtKB-KW"/>
</dbReference>
<feature type="compositionally biased region" description="Polar residues" evidence="7">
    <location>
        <begin position="274"/>
        <end position="283"/>
    </location>
</feature>
<comment type="similarity">
    <text evidence="1 5 6">Belongs to the peptidase S8 family.</text>
</comment>
<name>A0A167LLQ2_CORFA</name>
<feature type="active site" description="Charge relay system" evidence="5">
    <location>
        <position position="51"/>
    </location>
</feature>
<protein>
    <submittedName>
        <fullName evidence="9">Subtilisin-like protease PR1F</fullName>
    </submittedName>
</protein>
<evidence type="ECO:0000259" key="8">
    <source>
        <dbReference type="Pfam" id="PF00082"/>
    </source>
</evidence>
<dbReference type="EMBL" id="AZHB01000038">
    <property type="protein sequence ID" value="OAA53232.1"/>
    <property type="molecule type" value="Genomic_DNA"/>
</dbReference>
<dbReference type="InterPro" id="IPR000209">
    <property type="entry name" value="Peptidase_S8/S53_dom"/>
</dbReference>
<dbReference type="InterPro" id="IPR034193">
    <property type="entry name" value="PCSK9_ProteinaseK-like"/>
</dbReference>
<dbReference type="GeneID" id="30025256"/>
<dbReference type="InterPro" id="IPR050131">
    <property type="entry name" value="Peptidase_S8_subtilisin-like"/>
</dbReference>
<dbReference type="PANTHER" id="PTHR43806:SF11">
    <property type="entry name" value="CEREVISIN-RELATED"/>
    <property type="match status" value="1"/>
</dbReference>
<reference evidence="9 10" key="1">
    <citation type="journal article" date="2016" name="Genome Biol. Evol.">
        <title>Divergent and convergent evolution of fungal pathogenicity.</title>
        <authorList>
            <person name="Shang Y."/>
            <person name="Xiao G."/>
            <person name="Zheng P."/>
            <person name="Cen K."/>
            <person name="Zhan S."/>
            <person name="Wang C."/>
        </authorList>
    </citation>
    <scope>NUCLEOTIDE SEQUENCE [LARGE SCALE GENOMIC DNA]</scope>
    <source>
        <strain evidence="9 10">ARSEF 2679</strain>
    </source>
</reference>
<organism evidence="9 10">
    <name type="scientific">Cordyceps fumosorosea (strain ARSEF 2679)</name>
    <name type="common">Isaria fumosorosea</name>
    <dbReference type="NCBI Taxonomy" id="1081104"/>
    <lineage>
        <taxon>Eukaryota</taxon>
        <taxon>Fungi</taxon>
        <taxon>Dikarya</taxon>
        <taxon>Ascomycota</taxon>
        <taxon>Pezizomycotina</taxon>
        <taxon>Sordariomycetes</taxon>
        <taxon>Hypocreomycetidae</taxon>
        <taxon>Hypocreales</taxon>
        <taxon>Cordycipitaceae</taxon>
        <taxon>Cordyceps</taxon>
    </lineage>
</organism>
<evidence type="ECO:0000256" key="2">
    <source>
        <dbReference type="ARBA" id="ARBA00022670"/>
    </source>
</evidence>
<feature type="compositionally biased region" description="Basic and acidic residues" evidence="7">
    <location>
        <begin position="285"/>
        <end position="300"/>
    </location>
</feature>
<feature type="active site" description="Charge relay system" evidence="5">
    <location>
        <position position="227"/>
    </location>
</feature>
<dbReference type="PROSITE" id="PS00138">
    <property type="entry name" value="SUBTILASE_SER"/>
    <property type="match status" value="1"/>
</dbReference>
<evidence type="ECO:0000256" key="3">
    <source>
        <dbReference type="ARBA" id="ARBA00022801"/>
    </source>
</evidence>
<accession>A0A167LLQ2</accession>
<evidence type="ECO:0000256" key="7">
    <source>
        <dbReference type="SAM" id="MobiDB-lite"/>
    </source>
</evidence>
<evidence type="ECO:0000256" key="4">
    <source>
        <dbReference type="ARBA" id="ARBA00022825"/>
    </source>
</evidence>
<dbReference type="PANTHER" id="PTHR43806">
    <property type="entry name" value="PEPTIDASE S8"/>
    <property type="match status" value="1"/>
</dbReference>
<keyword evidence="2 5" id="KW-0645">Protease</keyword>
<dbReference type="InterPro" id="IPR015500">
    <property type="entry name" value="Peptidase_S8_subtilisin-rel"/>
</dbReference>
<evidence type="ECO:0000313" key="9">
    <source>
        <dbReference type="EMBL" id="OAA53232.1"/>
    </source>
</evidence>
<dbReference type="AlphaFoldDB" id="A0A167LLQ2"/>
<feature type="domain" description="Peptidase S8/S53" evidence="8">
    <location>
        <begin position="49"/>
        <end position="211"/>
    </location>
</feature>
<dbReference type="PROSITE" id="PS51892">
    <property type="entry name" value="SUBTILASE"/>
    <property type="match status" value="1"/>
</dbReference>
<dbReference type="PROSITE" id="PS00136">
    <property type="entry name" value="SUBTILASE_ASP"/>
    <property type="match status" value="1"/>
</dbReference>
<dbReference type="InterPro" id="IPR036852">
    <property type="entry name" value="Peptidase_S8/S53_dom_sf"/>
</dbReference>
<evidence type="ECO:0000256" key="6">
    <source>
        <dbReference type="RuleBase" id="RU003355"/>
    </source>
</evidence>
<dbReference type="InterPro" id="IPR022398">
    <property type="entry name" value="Peptidase_S8_His-AS"/>
</dbReference>
<dbReference type="Gene3D" id="3.40.50.200">
    <property type="entry name" value="Peptidase S8/S53 domain"/>
    <property type="match status" value="1"/>
</dbReference>
<dbReference type="Pfam" id="PF00082">
    <property type="entry name" value="Peptidase_S8"/>
    <property type="match status" value="1"/>
</dbReference>
<dbReference type="STRING" id="1081104.A0A167LLQ2"/>
<feature type="region of interest" description="Disordered" evidence="7">
    <location>
        <begin position="263"/>
        <end position="300"/>
    </location>
</feature>
<evidence type="ECO:0000256" key="5">
    <source>
        <dbReference type="PROSITE-ProRule" id="PRU01240"/>
    </source>
</evidence>
<dbReference type="InterPro" id="IPR023828">
    <property type="entry name" value="Peptidase_S8_Ser-AS"/>
</dbReference>
<evidence type="ECO:0000256" key="1">
    <source>
        <dbReference type="ARBA" id="ARBA00011073"/>
    </source>
</evidence>
<keyword evidence="3 5" id="KW-0378">Hydrolase</keyword>
<dbReference type="PRINTS" id="PR00723">
    <property type="entry name" value="SUBTILISIN"/>
</dbReference>
<gene>
    <name evidence="9" type="ORF">ISF_08964</name>
</gene>